<dbReference type="PANTHER" id="PTHR23257:SF969">
    <property type="entry name" value="INTEGRIN-LINKED PROTEIN KINASE"/>
    <property type="match status" value="1"/>
</dbReference>
<keyword evidence="1" id="KW-0694">RNA-binding</keyword>
<evidence type="ECO:0000256" key="1">
    <source>
        <dbReference type="PROSITE-ProRule" id="PRU00182"/>
    </source>
</evidence>
<dbReference type="Proteomes" id="UP001470230">
    <property type="component" value="Unassembled WGS sequence"/>
</dbReference>
<protein>
    <recommendedName>
        <fullName evidence="3">Protein kinase domain-containing protein</fullName>
    </recommendedName>
</protein>
<organism evidence="4 5">
    <name type="scientific">Tritrichomonas musculus</name>
    <dbReference type="NCBI Taxonomy" id="1915356"/>
    <lineage>
        <taxon>Eukaryota</taxon>
        <taxon>Metamonada</taxon>
        <taxon>Parabasalia</taxon>
        <taxon>Tritrichomonadida</taxon>
        <taxon>Tritrichomonadidae</taxon>
        <taxon>Tritrichomonas</taxon>
    </lineage>
</organism>
<dbReference type="InterPro" id="IPR011009">
    <property type="entry name" value="Kinase-like_dom_sf"/>
</dbReference>
<dbReference type="EMBL" id="JAPFFF010000001">
    <property type="protein sequence ID" value="KAK8898071.1"/>
    <property type="molecule type" value="Genomic_DNA"/>
</dbReference>
<dbReference type="Gene3D" id="1.10.510.10">
    <property type="entry name" value="Transferase(Phosphotransferase) domain 1"/>
    <property type="match status" value="1"/>
</dbReference>
<dbReference type="Pfam" id="PF00069">
    <property type="entry name" value="Pkinase"/>
    <property type="match status" value="1"/>
</dbReference>
<evidence type="ECO:0000313" key="4">
    <source>
        <dbReference type="EMBL" id="KAK8898071.1"/>
    </source>
</evidence>
<dbReference type="InterPro" id="IPR000719">
    <property type="entry name" value="Prot_kinase_dom"/>
</dbReference>
<dbReference type="InterPro" id="IPR050167">
    <property type="entry name" value="Ser_Thr_protein_kinase"/>
</dbReference>
<dbReference type="PROSITE" id="PS50011">
    <property type="entry name" value="PROTEIN_KINASE_DOM"/>
    <property type="match status" value="1"/>
</dbReference>
<accession>A0ABR2L4Y1</accession>
<name>A0ABR2L4Y1_9EUKA</name>
<keyword evidence="2" id="KW-0472">Membrane</keyword>
<reference evidence="4 5" key="1">
    <citation type="submission" date="2024-04" db="EMBL/GenBank/DDBJ databases">
        <title>Tritrichomonas musculus Genome.</title>
        <authorList>
            <person name="Alves-Ferreira E."/>
            <person name="Grigg M."/>
            <person name="Lorenzi H."/>
            <person name="Galac M."/>
        </authorList>
    </citation>
    <scope>NUCLEOTIDE SEQUENCE [LARGE SCALE GENOMIC DNA]</scope>
    <source>
        <strain evidence="4 5">EAF2021</strain>
    </source>
</reference>
<keyword evidence="2" id="KW-0812">Transmembrane</keyword>
<dbReference type="PANTHER" id="PTHR23257">
    <property type="entry name" value="SERINE-THREONINE PROTEIN KINASE"/>
    <property type="match status" value="1"/>
</dbReference>
<proteinExistence type="predicted"/>
<dbReference type="SUPFAM" id="SSF56112">
    <property type="entry name" value="Protein kinase-like (PK-like)"/>
    <property type="match status" value="1"/>
</dbReference>
<evidence type="ECO:0000259" key="3">
    <source>
        <dbReference type="PROSITE" id="PS50011"/>
    </source>
</evidence>
<gene>
    <name evidence="4" type="ORF">M9Y10_000331</name>
</gene>
<keyword evidence="2" id="KW-1133">Transmembrane helix</keyword>
<evidence type="ECO:0000313" key="5">
    <source>
        <dbReference type="Proteomes" id="UP001470230"/>
    </source>
</evidence>
<keyword evidence="5" id="KW-1185">Reference proteome</keyword>
<sequence>MKVKIIDASSPDKSSILKITPGTSMISLKEHIIDQEFSREKKDIISDLRFIHDISDITQEKQIKNASITEEKNSTKPNYFDKKYNNEDAYKIFTKNNILCFYYIPIFFPIKVKYKNTKHVIEINDDKPLNFYEKVIKKQFHLEGQNIEYKINGKIIPSDLSIHSAMSLFDYHNDYIKIKSFNGSKSIVLCIQVIGIDGSFKKFKISFFPERKIKKIKKHLTFNQDVPSEYIDSAFFTIQNGKKFVILDENQSLNDCNIKSETIITCYAKDSYIIKYRDDIFPFYEKKLTYEGICLIIQSKYNIQKDDILICINNQIYKGSYKLQNGTKIEVNKRTKINLIINYKKDKINISIENTSQVNKINYLLRKQFGSEYQLIRFIDNENKTVIIPEYLILAYFGDDDTKTYDINAEIANKYMFFNTNNNIFYSYCLLPYQTFSDAYKEMKFAFDEVCFVCDERILQLSDKLNVVYDTDAPIDIYDSMPDYINIYLTFDEKSKKQKVEALFIKKAKVMNVRLYASKIMSIENENDIILYDTKDKDRQLDDDNEELSEDDYYLNAKAKERKAEPANYYIGVDEEKFYQVVGVIEENDKKIVYKVKNTKTNNLFLKVVWKIIKDKTGFAEQKRATDEYFLLYNLDHPSICRAVAANPVETIKNVDNENVTTFAMFTEFIENNLKDCLDNKMLDNTTKTKIVVEIAHGMSYIHKKGLIFRSLNIDSIRLNSKFEAKIVDFSHARLYKDVNNTNEEEDDELDDFSKSMFIDDASSKYMSPEMLNDDKYDYKTDVYSFGIVVYYIFVGSLPRIKMRDKMMGKPIQFKSHSDLMEKYCADLISKCLSLQPEDRPSFDEILSDMKANSFSLASNVNKKIIDQRDAELSSYLHES</sequence>
<dbReference type="PROSITE" id="PS50889">
    <property type="entry name" value="S4"/>
    <property type="match status" value="1"/>
</dbReference>
<feature type="domain" description="Protein kinase" evidence="3">
    <location>
        <begin position="579"/>
        <end position="856"/>
    </location>
</feature>
<feature type="transmembrane region" description="Helical" evidence="2">
    <location>
        <begin position="783"/>
        <end position="801"/>
    </location>
</feature>
<evidence type="ECO:0000256" key="2">
    <source>
        <dbReference type="SAM" id="Phobius"/>
    </source>
</evidence>
<comment type="caution">
    <text evidence="4">The sequence shown here is derived from an EMBL/GenBank/DDBJ whole genome shotgun (WGS) entry which is preliminary data.</text>
</comment>